<comment type="caution">
    <text evidence="4">The sequence shown here is derived from an EMBL/GenBank/DDBJ whole genome shotgun (WGS) entry which is preliminary data.</text>
</comment>
<dbReference type="AlphaFoldDB" id="A0A7Y0HLG3"/>
<sequence>MGKQYTEKQLKGFTIVNKVLFIILGIMLLLLTIVFPICLLFSIGAFIIAFKYKAKNASIGKTESHTLYEPIKASDDYYSQTYSKGIESYSQTYNCTEIPPSFVILDLETTGLSSLSDKIIEISIIKYENGRVVDTYNQLIDPEMHIPQEASNINGITNDMVKGCPKIHEIIDNVYDRINGEIVMGYNVEFDIKFLSTAFGRSNKKIDKLVLIDVLQVVKETLPSKETQNRKLETMKNYFGIESTSHRALADCEVTFEVFKRCLKIKKNYELQRQSEQKERVSKLNDGEKLFISALEEKLYNINLKDKLRYNIMSDKVINFQINNAQIGRVKLNGRKYKMQILDKDNVLWLDIDNVDEAVNNIKHWIKYCEYLTK</sequence>
<dbReference type="SUPFAM" id="SSF53098">
    <property type="entry name" value="Ribonuclease H-like"/>
    <property type="match status" value="1"/>
</dbReference>
<keyword evidence="2" id="KW-0812">Transmembrane</keyword>
<dbReference type="FunFam" id="3.30.420.10:FF:000045">
    <property type="entry name" value="3'-5' exonuclease DinG"/>
    <property type="match status" value="1"/>
</dbReference>
<dbReference type="EMBL" id="JABBNI010000001">
    <property type="protein sequence ID" value="NMM61200.1"/>
    <property type="molecule type" value="Genomic_DNA"/>
</dbReference>
<dbReference type="RefSeq" id="WP_169295813.1">
    <property type="nucleotide sequence ID" value="NZ_JABBNI010000001.1"/>
</dbReference>
<proteinExistence type="predicted"/>
<dbReference type="NCBIfam" id="TIGR00573">
    <property type="entry name" value="dnaq"/>
    <property type="match status" value="1"/>
</dbReference>
<dbReference type="GO" id="GO:0045004">
    <property type="term" value="P:DNA replication proofreading"/>
    <property type="evidence" value="ECO:0007669"/>
    <property type="project" value="TreeGrafter"/>
</dbReference>
<dbReference type="PANTHER" id="PTHR30231:SF41">
    <property type="entry name" value="DNA POLYMERASE III SUBUNIT EPSILON"/>
    <property type="match status" value="1"/>
</dbReference>
<dbReference type="PANTHER" id="PTHR30231">
    <property type="entry name" value="DNA POLYMERASE III SUBUNIT EPSILON"/>
    <property type="match status" value="1"/>
</dbReference>
<evidence type="ECO:0000256" key="2">
    <source>
        <dbReference type="SAM" id="Phobius"/>
    </source>
</evidence>
<evidence type="ECO:0000313" key="5">
    <source>
        <dbReference type="Proteomes" id="UP000537131"/>
    </source>
</evidence>
<dbReference type="InterPro" id="IPR013520">
    <property type="entry name" value="Ribonucl_H"/>
</dbReference>
<dbReference type="GO" id="GO:0003887">
    <property type="term" value="F:DNA-directed DNA polymerase activity"/>
    <property type="evidence" value="ECO:0007669"/>
    <property type="project" value="InterPro"/>
</dbReference>
<keyword evidence="1 4" id="KW-0378">Hydrolase</keyword>
<dbReference type="InterPro" id="IPR012337">
    <property type="entry name" value="RNaseH-like_sf"/>
</dbReference>
<evidence type="ECO:0000313" key="4">
    <source>
        <dbReference type="EMBL" id="NMM61200.1"/>
    </source>
</evidence>
<dbReference type="GO" id="GO:0003677">
    <property type="term" value="F:DNA binding"/>
    <property type="evidence" value="ECO:0007669"/>
    <property type="project" value="InterPro"/>
</dbReference>
<evidence type="ECO:0000259" key="3">
    <source>
        <dbReference type="SMART" id="SM00479"/>
    </source>
</evidence>
<name>A0A7Y0HLG3_9CLOT</name>
<reference evidence="4 5" key="2">
    <citation type="submission" date="2020-06" db="EMBL/GenBank/DDBJ databases">
        <title>Complete Genome Sequence of Clostridium muelleri sp. nov. P21T, an Acid-Alcohol Producing Acetogen Isolated from Old Hay.</title>
        <authorList>
            <person name="Duncan K.E."/>
            <person name="Tanner R.S."/>
        </authorList>
    </citation>
    <scope>NUCLEOTIDE SEQUENCE [LARGE SCALE GENOMIC DNA]</scope>
    <source>
        <strain evidence="4 5">P21</strain>
    </source>
</reference>
<dbReference type="SMART" id="SM00479">
    <property type="entry name" value="EXOIII"/>
    <property type="match status" value="1"/>
</dbReference>
<dbReference type="GO" id="GO:0008408">
    <property type="term" value="F:3'-5' exonuclease activity"/>
    <property type="evidence" value="ECO:0007669"/>
    <property type="project" value="TreeGrafter"/>
</dbReference>
<dbReference type="InterPro" id="IPR036397">
    <property type="entry name" value="RNaseH_sf"/>
</dbReference>
<accession>A0A7Y0HLG3</accession>
<dbReference type="Gene3D" id="3.30.420.10">
    <property type="entry name" value="Ribonuclease H-like superfamily/Ribonuclease H"/>
    <property type="match status" value="1"/>
</dbReference>
<protein>
    <submittedName>
        <fullName evidence="4">3'-5' exonuclease</fullName>
    </submittedName>
</protein>
<keyword evidence="1 4" id="KW-0540">Nuclease</keyword>
<evidence type="ECO:0000256" key="1">
    <source>
        <dbReference type="ARBA" id="ARBA00022839"/>
    </source>
</evidence>
<gene>
    <name evidence="4" type="ORF">HBE96_00480</name>
</gene>
<organism evidence="4 5">
    <name type="scientific">Clostridium muellerianum</name>
    <dbReference type="NCBI Taxonomy" id="2716538"/>
    <lineage>
        <taxon>Bacteria</taxon>
        <taxon>Bacillati</taxon>
        <taxon>Bacillota</taxon>
        <taxon>Clostridia</taxon>
        <taxon>Eubacteriales</taxon>
        <taxon>Clostridiaceae</taxon>
        <taxon>Clostridium</taxon>
    </lineage>
</organism>
<feature type="domain" description="Exonuclease" evidence="3">
    <location>
        <begin position="101"/>
        <end position="268"/>
    </location>
</feature>
<dbReference type="Proteomes" id="UP000537131">
    <property type="component" value="Unassembled WGS sequence"/>
</dbReference>
<dbReference type="GO" id="GO:0005829">
    <property type="term" value="C:cytosol"/>
    <property type="evidence" value="ECO:0007669"/>
    <property type="project" value="TreeGrafter"/>
</dbReference>
<keyword evidence="1 4" id="KW-0269">Exonuclease</keyword>
<keyword evidence="2" id="KW-0472">Membrane</keyword>
<dbReference type="Pfam" id="PF00929">
    <property type="entry name" value="RNase_T"/>
    <property type="match status" value="1"/>
</dbReference>
<keyword evidence="5" id="KW-1185">Reference proteome</keyword>
<dbReference type="CDD" id="cd06127">
    <property type="entry name" value="DEDDh"/>
    <property type="match status" value="1"/>
</dbReference>
<feature type="transmembrane region" description="Helical" evidence="2">
    <location>
        <begin position="20"/>
        <end position="50"/>
    </location>
</feature>
<keyword evidence="2" id="KW-1133">Transmembrane helix</keyword>
<reference evidence="4 5" key="1">
    <citation type="submission" date="2020-04" db="EMBL/GenBank/DDBJ databases">
        <authorList>
            <person name="Doyle D.A."/>
        </authorList>
    </citation>
    <scope>NUCLEOTIDE SEQUENCE [LARGE SCALE GENOMIC DNA]</scope>
    <source>
        <strain evidence="4 5">P21</strain>
    </source>
</reference>
<dbReference type="InterPro" id="IPR006054">
    <property type="entry name" value="DnaQ"/>
</dbReference>